<sequence length="680" mass="75970">AKDKKARSSSCPTDDDHEAKDKKARSSSCPTDDDHEAKDKKARSSSRRTEDDHEAKDKKTGSSSCPTDDDREAKENHSTVSARWKTLWKSGSKRVKFVDDVTTGAQTKETLSSLREDEKDCARRIGHVFNEAKEKRSNDETSAEGFGLVWTSAADGDQLKPKKVKSPILAQLSTAPVRLTVRNLLSLLHQAYDIIGILTWCLLPIKLILRECYTKRLQYDDLATGHQSLETVKTIQKFNRLVDSTVISRFVDLSDTVVLYADASAFGLGYAICNANPREIFAASSRLVPLHSMSYSIVRKETLALEYALSFLIARSKDFPHSNNRVFYVLTDSSIVLQRVSRVLRHGHGNTATVWKTPKGWSTWETNHCKTIANHLETLRQIASPQPVHLCHCPGTANLADGYSRGLNPFGEAYQETERFLRELLISKTGHAVESAYGVDLVGFTAEDENSPRDTLPQSEERGDVNKVTTGLYPLIVAAQAEDPHTLICLSLLDPVQKETTTLAPHLRQRLQEYSHAERAKIRAMYVAVVEQGNAVLRLGVGRAIDENDPSGSPIYIPEAVRDTVISRLHSFFCHQPPKYLVAYAEKHYYCKGLRKAVRAYSRNCPGCQRSRGAKVWPDTRPRVIPKDFDVNCVLALDWVGPAREPYGTVAPVPYVGGQDDLHNPSSENEVPQYALHIYD</sequence>
<name>A0A7J6SMX0_PEROL</name>
<evidence type="ECO:0000259" key="2">
    <source>
        <dbReference type="Pfam" id="PF17921"/>
    </source>
</evidence>
<proteinExistence type="predicted"/>
<reference evidence="3 4" key="1">
    <citation type="submission" date="2020-04" db="EMBL/GenBank/DDBJ databases">
        <title>Perkinsus olseni comparative genomics.</title>
        <authorList>
            <person name="Bogema D.R."/>
        </authorList>
    </citation>
    <scope>NUCLEOTIDE SEQUENCE [LARGE SCALE GENOMIC DNA]</scope>
    <source>
        <strain evidence="3 4">ATCC PRA-207</strain>
    </source>
</reference>
<dbReference type="InterPro" id="IPR041588">
    <property type="entry name" value="Integrase_H2C2"/>
</dbReference>
<accession>A0A7J6SMX0</accession>
<dbReference type="OMA" id="CPTDDDH"/>
<dbReference type="EMBL" id="JABANO010017084">
    <property type="protein sequence ID" value="KAF4734087.1"/>
    <property type="molecule type" value="Genomic_DNA"/>
</dbReference>
<feature type="domain" description="Integrase zinc-binding" evidence="2">
    <location>
        <begin position="557"/>
        <end position="612"/>
    </location>
</feature>
<comment type="caution">
    <text evidence="3">The sequence shown here is derived from an EMBL/GenBank/DDBJ whole genome shotgun (WGS) entry which is preliminary data.</text>
</comment>
<dbReference type="Proteomes" id="UP000553632">
    <property type="component" value="Unassembled WGS sequence"/>
</dbReference>
<dbReference type="Pfam" id="PF05380">
    <property type="entry name" value="Peptidase_A17"/>
    <property type="match status" value="1"/>
</dbReference>
<gene>
    <name evidence="3" type="ORF">FOZ63_002903</name>
</gene>
<feature type="non-terminal residue" evidence="3">
    <location>
        <position position="680"/>
    </location>
</feature>
<keyword evidence="4" id="KW-1185">Reference proteome</keyword>
<feature type="non-terminal residue" evidence="3">
    <location>
        <position position="1"/>
    </location>
</feature>
<feature type="compositionally biased region" description="Basic and acidic residues" evidence="1">
    <location>
        <begin position="47"/>
        <end position="60"/>
    </location>
</feature>
<dbReference type="Gene3D" id="1.10.340.70">
    <property type="match status" value="1"/>
</dbReference>
<dbReference type="Pfam" id="PF17921">
    <property type="entry name" value="Integrase_H2C2"/>
    <property type="match status" value="1"/>
</dbReference>
<organism evidence="3 4">
    <name type="scientific">Perkinsus olseni</name>
    <name type="common">Perkinsus atlanticus</name>
    <dbReference type="NCBI Taxonomy" id="32597"/>
    <lineage>
        <taxon>Eukaryota</taxon>
        <taxon>Sar</taxon>
        <taxon>Alveolata</taxon>
        <taxon>Perkinsozoa</taxon>
        <taxon>Perkinsea</taxon>
        <taxon>Perkinsida</taxon>
        <taxon>Perkinsidae</taxon>
        <taxon>Perkinsus</taxon>
    </lineage>
</organism>
<dbReference type="InterPro" id="IPR008042">
    <property type="entry name" value="Retrotrans_Pao"/>
</dbReference>
<evidence type="ECO:0000313" key="3">
    <source>
        <dbReference type="EMBL" id="KAF4734087.1"/>
    </source>
</evidence>
<feature type="region of interest" description="Disordered" evidence="1">
    <location>
        <begin position="1"/>
        <end position="81"/>
    </location>
</feature>
<evidence type="ECO:0000256" key="1">
    <source>
        <dbReference type="SAM" id="MobiDB-lite"/>
    </source>
</evidence>
<evidence type="ECO:0000313" key="4">
    <source>
        <dbReference type="Proteomes" id="UP000553632"/>
    </source>
</evidence>
<dbReference type="SUPFAM" id="SSF56672">
    <property type="entry name" value="DNA/RNA polymerases"/>
    <property type="match status" value="1"/>
</dbReference>
<dbReference type="InterPro" id="IPR043502">
    <property type="entry name" value="DNA/RNA_pol_sf"/>
</dbReference>
<dbReference type="AlphaFoldDB" id="A0A7J6SMX0"/>
<protein>
    <recommendedName>
        <fullName evidence="2">Integrase zinc-binding domain-containing protein</fullName>
    </recommendedName>
</protein>